<dbReference type="Proteomes" id="UP000759298">
    <property type="component" value="Unassembled WGS sequence"/>
</dbReference>
<evidence type="ECO:0000256" key="3">
    <source>
        <dbReference type="ARBA" id="ARBA00023157"/>
    </source>
</evidence>
<keyword evidence="2" id="KW-0560">Oxidoreductase</keyword>
<evidence type="ECO:0000313" key="6">
    <source>
        <dbReference type="EMBL" id="MBY8336557.1"/>
    </source>
</evidence>
<dbReference type="EMBL" id="JAHWXP010000002">
    <property type="protein sequence ID" value="MBY8336557.1"/>
    <property type="molecule type" value="Genomic_DNA"/>
</dbReference>
<evidence type="ECO:0000256" key="1">
    <source>
        <dbReference type="ARBA" id="ARBA00022729"/>
    </source>
</evidence>
<organism evidence="6 7">
    <name type="scientific">Alteriqipengyuania abyssalis</name>
    <dbReference type="NCBI Taxonomy" id="2860200"/>
    <lineage>
        <taxon>Bacteria</taxon>
        <taxon>Pseudomonadati</taxon>
        <taxon>Pseudomonadota</taxon>
        <taxon>Alphaproteobacteria</taxon>
        <taxon>Sphingomonadales</taxon>
        <taxon>Erythrobacteraceae</taxon>
        <taxon>Alteriqipengyuania</taxon>
    </lineage>
</organism>
<proteinExistence type="predicted"/>
<feature type="domain" description="DSBA-like thioredoxin" evidence="5">
    <location>
        <begin position="88"/>
        <end position="228"/>
    </location>
</feature>
<protein>
    <submittedName>
        <fullName evidence="6">DsbA family protein</fullName>
    </submittedName>
</protein>
<dbReference type="RefSeq" id="WP_222824236.1">
    <property type="nucleotide sequence ID" value="NZ_JAHWXP010000002.1"/>
</dbReference>
<evidence type="ECO:0000256" key="2">
    <source>
        <dbReference type="ARBA" id="ARBA00023002"/>
    </source>
</evidence>
<dbReference type="Gene3D" id="3.40.30.10">
    <property type="entry name" value="Glutaredoxin"/>
    <property type="match status" value="1"/>
</dbReference>
<evidence type="ECO:0000259" key="5">
    <source>
        <dbReference type="Pfam" id="PF01323"/>
    </source>
</evidence>
<gene>
    <name evidence="6" type="ORF">KYN89_05815</name>
</gene>
<comment type="caution">
    <text evidence="6">The sequence shown here is derived from an EMBL/GenBank/DDBJ whole genome shotgun (WGS) entry which is preliminary data.</text>
</comment>
<dbReference type="CDD" id="cd03023">
    <property type="entry name" value="DsbA_Com1_like"/>
    <property type="match status" value="1"/>
</dbReference>
<name>A0ABS7PBX4_9SPHN</name>
<sequence length="235" mass="25839">MKNEILRLVGVLALALLGGFLGAWLFAATGLGDRWTEAYLLDNPEILPRMAEELQTRETERRLAQAGDEWREPFPGAVLGNPKGSRTLFEFSDYNCGYCRMSLQHVQELIARDPELRVVIKEWPIFEGSDVAARMALAAAKQGKYAAFHDALYAKEVADSQTVDQVGQAIGLDMERARKDAQGQDVTMELMRTAALAQDLGFTGTPAWITGNRILQGAQGTERLAKAIEDSAAKP</sequence>
<dbReference type="SUPFAM" id="SSF52833">
    <property type="entry name" value="Thioredoxin-like"/>
    <property type="match status" value="1"/>
</dbReference>
<dbReference type="PANTHER" id="PTHR13887">
    <property type="entry name" value="GLUTATHIONE S-TRANSFERASE KAPPA"/>
    <property type="match status" value="1"/>
</dbReference>
<dbReference type="Pfam" id="PF01323">
    <property type="entry name" value="DSBA"/>
    <property type="match status" value="1"/>
</dbReference>
<keyword evidence="1" id="KW-0732">Signal</keyword>
<keyword evidence="7" id="KW-1185">Reference proteome</keyword>
<dbReference type="InterPro" id="IPR001853">
    <property type="entry name" value="DSBA-like_thioredoxin_dom"/>
</dbReference>
<keyword evidence="4" id="KW-0676">Redox-active center</keyword>
<evidence type="ECO:0000256" key="4">
    <source>
        <dbReference type="ARBA" id="ARBA00023284"/>
    </source>
</evidence>
<accession>A0ABS7PBX4</accession>
<dbReference type="PANTHER" id="PTHR13887:SF14">
    <property type="entry name" value="DISULFIDE BOND FORMATION PROTEIN D"/>
    <property type="match status" value="1"/>
</dbReference>
<evidence type="ECO:0000313" key="7">
    <source>
        <dbReference type="Proteomes" id="UP000759298"/>
    </source>
</evidence>
<keyword evidence="3" id="KW-1015">Disulfide bond</keyword>
<dbReference type="InterPro" id="IPR036249">
    <property type="entry name" value="Thioredoxin-like_sf"/>
</dbReference>
<reference evidence="6 7" key="1">
    <citation type="submission" date="2021-07" db="EMBL/GenBank/DDBJ databases">
        <title>Alteriqipengyuania abyssalis NZ-12B nov, sp.nov isolated from deep sea sponge in pacific ocean.</title>
        <authorList>
            <person name="Tareen S."/>
            <person name="Wink J."/>
        </authorList>
    </citation>
    <scope>NUCLEOTIDE SEQUENCE [LARGE SCALE GENOMIC DNA]</scope>
    <source>
        <strain evidence="6 7">NZ-12B</strain>
    </source>
</reference>